<accession>A0ABQ9ZXZ2</accession>
<proteinExistence type="predicted"/>
<protein>
    <submittedName>
        <fullName evidence="1">Uncharacterized protein</fullName>
    </submittedName>
</protein>
<comment type="caution">
    <text evidence="1">The sequence shown here is derived from an EMBL/GenBank/DDBJ whole genome shotgun (WGS) entry which is preliminary data.</text>
</comment>
<organism evidence="1 2">
    <name type="scientific">Daphnia magna</name>
    <dbReference type="NCBI Taxonomy" id="35525"/>
    <lineage>
        <taxon>Eukaryota</taxon>
        <taxon>Metazoa</taxon>
        <taxon>Ecdysozoa</taxon>
        <taxon>Arthropoda</taxon>
        <taxon>Crustacea</taxon>
        <taxon>Branchiopoda</taxon>
        <taxon>Diplostraca</taxon>
        <taxon>Cladocera</taxon>
        <taxon>Anomopoda</taxon>
        <taxon>Daphniidae</taxon>
        <taxon>Daphnia</taxon>
    </lineage>
</organism>
<evidence type="ECO:0000313" key="2">
    <source>
        <dbReference type="Proteomes" id="UP001234178"/>
    </source>
</evidence>
<dbReference type="Proteomes" id="UP001234178">
    <property type="component" value="Unassembled WGS sequence"/>
</dbReference>
<reference evidence="1 2" key="1">
    <citation type="journal article" date="2023" name="Nucleic Acids Res.">
        <title>The hologenome of Daphnia magna reveals possible DNA methylation and microbiome-mediated evolution of the host genome.</title>
        <authorList>
            <person name="Chaturvedi A."/>
            <person name="Li X."/>
            <person name="Dhandapani V."/>
            <person name="Marshall H."/>
            <person name="Kissane S."/>
            <person name="Cuenca-Cambronero M."/>
            <person name="Asole G."/>
            <person name="Calvet F."/>
            <person name="Ruiz-Romero M."/>
            <person name="Marangio P."/>
            <person name="Guigo R."/>
            <person name="Rago D."/>
            <person name="Mirbahai L."/>
            <person name="Eastwood N."/>
            <person name="Colbourne J.K."/>
            <person name="Zhou J."/>
            <person name="Mallon E."/>
            <person name="Orsini L."/>
        </authorList>
    </citation>
    <scope>NUCLEOTIDE SEQUENCE [LARGE SCALE GENOMIC DNA]</scope>
    <source>
        <strain evidence="1">LRV0_1</strain>
    </source>
</reference>
<sequence length="123" mass="13853">MQAIQETSPMESQTLVAVVQHQNGTSPRKTPFQNGNQQEHLIHHCFVPPRLCVNHLGNTCFMNGVANSSPIQQYIWKSDIVFADFLEAISFGQHHAFSPRTLKLQVGRSFPDPSNVTHSVQMR</sequence>
<keyword evidence="2" id="KW-1185">Reference proteome</keyword>
<name>A0ABQ9ZXZ2_9CRUS</name>
<dbReference type="EMBL" id="JAOYFB010000018">
    <property type="protein sequence ID" value="KAK4017759.1"/>
    <property type="molecule type" value="Genomic_DNA"/>
</dbReference>
<gene>
    <name evidence="1" type="ORF">OUZ56_033535</name>
</gene>
<evidence type="ECO:0000313" key="1">
    <source>
        <dbReference type="EMBL" id="KAK4017759.1"/>
    </source>
</evidence>